<gene>
    <name evidence="2" type="ORF">FF38_03888</name>
</gene>
<name>A0A0L0BT73_LUCCU</name>
<protein>
    <submittedName>
        <fullName evidence="2">Uncharacterized protein</fullName>
    </submittedName>
</protein>
<accession>A0A0L0BT73</accession>
<evidence type="ECO:0000256" key="1">
    <source>
        <dbReference type="SAM" id="MobiDB-lite"/>
    </source>
</evidence>
<evidence type="ECO:0000313" key="2">
    <source>
        <dbReference type="EMBL" id="KNC23193.1"/>
    </source>
</evidence>
<comment type="caution">
    <text evidence="2">The sequence shown here is derived from an EMBL/GenBank/DDBJ whole genome shotgun (WGS) entry which is preliminary data.</text>
</comment>
<feature type="compositionally biased region" description="Polar residues" evidence="1">
    <location>
        <begin position="148"/>
        <end position="157"/>
    </location>
</feature>
<dbReference type="AlphaFoldDB" id="A0A0L0BT73"/>
<feature type="region of interest" description="Disordered" evidence="1">
    <location>
        <begin position="102"/>
        <end position="162"/>
    </location>
</feature>
<dbReference type="EMBL" id="JRES01001392">
    <property type="protein sequence ID" value="KNC23193.1"/>
    <property type="molecule type" value="Genomic_DNA"/>
</dbReference>
<reference evidence="2 3" key="1">
    <citation type="journal article" date="2015" name="Nat. Commun.">
        <title>Lucilia cuprina genome unlocks parasitic fly biology to underpin future interventions.</title>
        <authorList>
            <person name="Anstead C.A."/>
            <person name="Korhonen P.K."/>
            <person name="Young N.D."/>
            <person name="Hall R.S."/>
            <person name="Jex A.R."/>
            <person name="Murali S.C."/>
            <person name="Hughes D.S."/>
            <person name="Lee S.F."/>
            <person name="Perry T."/>
            <person name="Stroehlein A.J."/>
            <person name="Ansell B.R."/>
            <person name="Breugelmans B."/>
            <person name="Hofmann A."/>
            <person name="Qu J."/>
            <person name="Dugan S."/>
            <person name="Lee S.L."/>
            <person name="Chao H."/>
            <person name="Dinh H."/>
            <person name="Han Y."/>
            <person name="Doddapaneni H.V."/>
            <person name="Worley K.C."/>
            <person name="Muzny D.M."/>
            <person name="Ioannidis P."/>
            <person name="Waterhouse R.M."/>
            <person name="Zdobnov E.M."/>
            <person name="James P.J."/>
            <person name="Bagnall N.H."/>
            <person name="Kotze A.C."/>
            <person name="Gibbs R.A."/>
            <person name="Richards S."/>
            <person name="Batterham P."/>
            <person name="Gasser R.B."/>
        </authorList>
    </citation>
    <scope>NUCLEOTIDE SEQUENCE [LARGE SCALE GENOMIC DNA]</scope>
    <source>
        <strain evidence="2 3">LS</strain>
        <tissue evidence="2">Full body</tissue>
    </source>
</reference>
<sequence length="185" mass="21756">MESAERFMVARRYEYCLNCLASTYNVYSCDSPDTCMYCGRLHHTLLHPSRHPRVTAPEGSAQNRLGEQVRPIHRDYRHRLNPHRRRLTNSPNHRTITIHRRNTTSSHRHRHRTANTNHQHHRRHTTNFHRRRTNTSSIRTSRQHQRRINSTTISRPNNVPPDMPNRVISEAILSLAAVLCATSNN</sequence>
<proteinExistence type="predicted"/>
<evidence type="ECO:0000313" key="3">
    <source>
        <dbReference type="Proteomes" id="UP000037069"/>
    </source>
</evidence>
<keyword evidence="3" id="KW-1185">Reference proteome</keyword>
<organism evidence="2 3">
    <name type="scientific">Lucilia cuprina</name>
    <name type="common">Green bottle fly</name>
    <name type="synonym">Australian sheep blowfly</name>
    <dbReference type="NCBI Taxonomy" id="7375"/>
    <lineage>
        <taxon>Eukaryota</taxon>
        <taxon>Metazoa</taxon>
        <taxon>Ecdysozoa</taxon>
        <taxon>Arthropoda</taxon>
        <taxon>Hexapoda</taxon>
        <taxon>Insecta</taxon>
        <taxon>Pterygota</taxon>
        <taxon>Neoptera</taxon>
        <taxon>Endopterygota</taxon>
        <taxon>Diptera</taxon>
        <taxon>Brachycera</taxon>
        <taxon>Muscomorpha</taxon>
        <taxon>Oestroidea</taxon>
        <taxon>Calliphoridae</taxon>
        <taxon>Luciliinae</taxon>
        <taxon>Lucilia</taxon>
    </lineage>
</organism>
<dbReference type="Proteomes" id="UP000037069">
    <property type="component" value="Unassembled WGS sequence"/>
</dbReference>
<feature type="compositionally biased region" description="Basic residues" evidence="1">
    <location>
        <begin position="102"/>
        <end position="133"/>
    </location>
</feature>